<dbReference type="EMBL" id="JRQD01000002">
    <property type="protein sequence ID" value="KGM07183.1"/>
    <property type="molecule type" value="Genomic_DNA"/>
</dbReference>
<comment type="caution">
    <text evidence="2">The sequence shown here is derived from an EMBL/GenBank/DDBJ whole genome shotgun (WGS) entry which is preliminary data.</text>
</comment>
<organism evidence="2 3">
    <name type="scientific">Methylophaga thiooxydans</name>
    <dbReference type="NCBI Taxonomy" id="392484"/>
    <lineage>
        <taxon>Bacteria</taxon>
        <taxon>Pseudomonadati</taxon>
        <taxon>Pseudomonadota</taxon>
        <taxon>Gammaproteobacteria</taxon>
        <taxon>Thiotrichales</taxon>
        <taxon>Piscirickettsiaceae</taxon>
        <taxon>Methylophaga</taxon>
    </lineage>
</organism>
<dbReference type="NCBIfam" id="TIGR04490">
    <property type="entry name" value="SoxZ_true"/>
    <property type="match status" value="1"/>
</dbReference>
<proteinExistence type="predicted"/>
<dbReference type="InterPro" id="IPR014880">
    <property type="entry name" value="SoxZ_dom"/>
</dbReference>
<dbReference type="SUPFAM" id="SSF81296">
    <property type="entry name" value="E set domains"/>
    <property type="match status" value="1"/>
</dbReference>
<reference evidence="2 3" key="1">
    <citation type="submission" date="2014-09" db="EMBL/GenBank/DDBJ databases">
        <authorList>
            <person name="Grob C."/>
            <person name="Taubert M."/>
            <person name="Howat A.M."/>
            <person name="Burns O.J."/>
            <person name="Dixon J.L."/>
            <person name="Chen Y."/>
            <person name="Murrell J.C."/>
        </authorList>
    </citation>
    <scope>NUCLEOTIDE SEQUENCE [LARGE SCALE GENOMIC DNA]</scope>
    <source>
        <strain evidence="2">L4</strain>
    </source>
</reference>
<accession>A0A0A0BF80</accession>
<dbReference type="Proteomes" id="UP000029999">
    <property type="component" value="Unassembled WGS sequence"/>
</dbReference>
<gene>
    <name evidence="2" type="primary">soxZ</name>
    <name evidence="2" type="ORF">LP43_0792</name>
</gene>
<dbReference type="InterPro" id="IPR030995">
    <property type="entry name" value="SoxZ"/>
</dbReference>
<dbReference type="AlphaFoldDB" id="A0A0A0BF80"/>
<dbReference type="Gene3D" id="2.60.40.10">
    <property type="entry name" value="Immunoglobulins"/>
    <property type="match status" value="1"/>
</dbReference>
<evidence type="ECO:0000313" key="2">
    <source>
        <dbReference type="EMBL" id="KGM07183.1"/>
    </source>
</evidence>
<feature type="domain" description="Sulphur oxidation protein SoxZ" evidence="1">
    <location>
        <begin position="10"/>
        <end position="101"/>
    </location>
</feature>
<sequence length="105" mass="11701">MAIKARDRIRAKLKEGQTTVRVLLAHPMHTGRGENEQGELIAAEFIQDIRCWRNDNEVLTIKCGTATARNPYFSFQLTGGAAGDKIMIRWVDNLGAKGVAETFLQ</sequence>
<dbReference type="STRING" id="392484.LP43_0792"/>
<evidence type="ECO:0000313" key="3">
    <source>
        <dbReference type="Proteomes" id="UP000029999"/>
    </source>
</evidence>
<dbReference type="RefSeq" id="WP_008291633.1">
    <property type="nucleotide sequence ID" value="NZ_JRQD01000002.1"/>
</dbReference>
<name>A0A0A0BF80_9GAMM</name>
<protein>
    <submittedName>
        <fullName evidence="2">Sulfur oxidation protein SoxZ</fullName>
    </submittedName>
</protein>
<dbReference type="InterPro" id="IPR014756">
    <property type="entry name" value="Ig_E-set"/>
</dbReference>
<evidence type="ECO:0000259" key="1">
    <source>
        <dbReference type="Pfam" id="PF08770"/>
    </source>
</evidence>
<dbReference type="Pfam" id="PF08770">
    <property type="entry name" value="SoxZ"/>
    <property type="match status" value="1"/>
</dbReference>
<dbReference type="InterPro" id="IPR013783">
    <property type="entry name" value="Ig-like_fold"/>
</dbReference>